<accession>A0A0U1L4L9</accession>
<dbReference type="InterPro" id="IPR018739">
    <property type="entry name" value="DUF2281"/>
</dbReference>
<keyword evidence="3" id="KW-1185">Reference proteome</keyword>
<evidence type="ECO:0000259" key="1">
    <source>
        <dbReference type="Pfam" id="PF10047"/>
    </source>
</evidence>
<feature type="domain" description="DUF2281" evidence="1">
    <location>
        <begin position="6"/>
        <end position="38"/>
    </location>
</feature>
<dbReference type="AlphaFoldDB" id="A0A0U1L4L9"/>
<dbReference type="Proteomes" id="UP000049855">
    <property type="component" value="Unassembled WGS sequence"/>
</dbReference>
<organism evidence="2 3">
    <name type="scientific">Sporomusa ovata</name>
    <dbReference type="NCBI Taxonomy" id="2378"/>
    <lineage>
        <taxon>Bacteria</taxon>
        <taxon>Bacillati</taxon>
        <taxon>Bacillota</taxon>
        <taxon>Negativicutes</taxon>
        <taxon>Selenomonadales</taxon>
        <taxon>Sporomusaceae</taxon>
        <taxon>Sporomusa</taxon>
    </lineage>
</organism>
<evidence type="ECO:0000313" key="2">
    <source>
        <dbReference type="EMBL" id="CQR74651.1"/>
    </source>
</evidence>
<sequence>MTLAEKLLKDFEKLPEDKKHQVIDFVEFLNSKQQNELATAMDDIINENKEALLELAK</sequence>
<name>A0A0U1L4L9_9FIRM</name>
<protein>
    <submittedName>
        <fullName evidence="2">Ribonucleases G and E</fullName>
    </submittedName>
</protein>
<proteinExistence type="predicted"/>
<dbReference type="EMBL" id="CTRP01000014">
    <property type="protein sequence ID" value="CQR74651.1"/>
    <property type="molecule type" value="Genomic_DNA"/>
</dbReference>
<evidence type="ECO:0000313" key="3">
    <source>
        <dbReference type="Proteomes" id="UP000049855"/>
    </source>
</evidence>
<dbReference type="Pfam" id="PF10047">
    <property type="entry name" value="DUF2281"/>
    <property type="match status" value="1"/>
</dbReference>
<dbReference type="RefSeq" id="WP_021170639.1">
    <property type="nucleotide sequence ID" value="NZ_CTRP01000014.1"/>
</dbReference>
<gene>
    <name evidence="2" type="ORF">SpAn4DRAFT_1113</name>
</gene>
<reference evidence="3" key="1">
    <citation type="submission" date="2015-03" db="EMBL/GenBank/DDBJ databases">
        <authorList>
            <person name="Nijsse Bart"/>
        </authorList>
    </citation>
    <scope>NUCLEOTIDE SEQUENCE [LARGE SCALE GENOMIC DNA]</scope>
</reference>